<evidence type="ECO:0000256" key="7">
    <source>
        <dbReference type="SAM" id="MobiDB-lite"/>
    </source>
</evidence>
<keyword evidence="4" id="KW-0732">Signal</keyword>
<dbReference type="Proteomes" id="UP000733379">
    <property type="component" value="Unassembled WGS sequence"/>
</dbReference>
<keyword evidence="9" id="KW-1185">Reference proteome</keyword>
<comment type="caution">
    <text evidence="8">The sequence shown here is derived from an EMBL/GenBank/DDBJ whole genome shotgun (WGS) entry which is preliminary data.</text>
</comment>
<dbReference type="SUPFAM" id="SSF89392">
    <property type="entry name" value="Prokaryotic lipoproteins and lipoprotein localization factors"/>
    <property type="match status" value="1"/>
</dbReference>
<keyword evidence="3" id="KW-0472">Membrane</keyword>
<organism evidence="8 9">
    <name type="scientific">Nocardia albiluteola</name>
    <dbReference type="NCBI Taxonomy" id="2842303"/>
    <lineage>
        <taxon>Bacteria</taxon>
        <taxon>Bacillati</taxon>
        <taxon>Actinomycetota</taxon>
        <taxon>Actinomycetes</taxon>
        <taxon>Mycobacteriales</taxon>
        <taxon>Nocardiaceae</taxon>
        <taxon>Nocardia</taxon>
    </lineage>
</organism>
<dbReference type="Pfam" id="PF07161">
    <property type="entry name" value="LppX_LprAFG"/>
    <property type="match status" value="1"/>
</dbReference>
<evidence type="ECO:0000256" key="1">
    <source>
        <dbReference type="ARBA" id="ARBA00004196"/>
    </source>
</evidence>
<dbReference type="InterPro" id="IPR009830">
    <property type="entry name" value="LppX/LprAFG"/>
</dbReference>
<dbReference type="EMBL" id="JAHKNI010000018">
    <property type="protein sequence ID" value="MBU3067077.1"/>
    <property type="molecule type" value="Genomic_DNA"/>
</dbReference>
<keyword evidence="5" id="KW-0564">Palmitate</keyword>
<evidence type="ECO:0000313" key="8">
    <source>
        <dbReference type="EMBL" id="MBU3067077.1"/>
    </source>
</evidence>
<gene>
    <name evidence="8" type="ORF">KO481_36850</name>
</gene>
<reference evidence="8 9" key="1">
    <citation type="submission" date="2021-06" db="EMBL/GenBank/DDBJ databases">
        <title>Actinomycetes sequencing.</title>
        <authorList>
            <person name="Shan Q."/>
        </authorList>
    </citation>
    <scope>NUCLEOTIDE SEQUENCE [LARGE SCALE GENOMIC DNA]</scope>
    <source>
        <strain evidence="8 9">NEAU-G5</strain>
    </source>
</reference>
<dbReference type="Gene3D" id="2.50.20.20">
    <property type="match status" value="1"/>
</dbReference>
<evidence type="ECO:0000256" key="2">
    <source>
        <dbReference type="ARBA" id="ARBA00009194"/>
    </source>
</evidence>
<protein>
    <submittedName>
        <fullName evidence="8">LppX_LprAFG lipoprotein</fullName>
    </submittedName>
</protein>
<feature type="compositionally biased region" description="Low complexity" evidence="7">
    <location>
        <begin position="15"/>
        <end position="30"/>
    </location>
</feature>
<evidence type="ECO:0000313" key="9">
    <source>
        <dbReference type="Proteomes" id="UP000733379"/>
    </source>
</evidence>
<keyword evidence="3" id="KW-1003">Cell membrane</keyword>
<evidence type="ECO:0000256" key="3">
    <source>
        <dbReference type="ARBA" id="ARBA00022475"/>
    </source>
</evidence>
<accession>A0ABS6B9V6</accession>
<keyword evidence="6 8" id="KW-0449">Lipoprotein</keyword>
<sequence>MVAVSVFGALAAGCSSNSGSTTTAAGSSSPSSPPPAQLPDGAQLVSECSKTTETLHSVHLDIAVTNIPKLPIDTISADVTNQPSGQAIGDASVRLQPNAPFTKAKFLVVDKKAYTSTDGSTYVPVGGAEKIYDPGVILDKDKGLGNVIAHVTNAKAVAREKVNGVDTVKVTGTIDATTIDPVVPKIGGDSAAGAMPITLWITDVAPPASSSAATTLPSTAASPGTGPNLVQAVVTKDQGSAKIDLSNWSKPVTVTKPAG</sequence>
<comment type="subcellular location">
    <subcellularLocation>
        <location evidence="1">Cell envelope</location>
    </subcellularLocation>
</comment>
<feature type="region of interest" description="Disordered" evidence="7">
    <location>
        <begin position="15"/>
        <end position="41"/>
    </location>
</feature>
<dbReference type="InterPro" id="IPR029046">
    <property type="entry name" value="LolA/LolB/LppX"/>
</dbReference>
<evidence type="ECO:0000256" key="4">
    <source>
        <dbReference type="ARBA" id="ARBA00022729"/>
    </source>
</evidence>
<proteinExistence type="inferred from homology"/>
<name>A0ABS6B9V6_9NOCA</name>
<evidence type="ECO:0000256" key="5">
    <source>
        <dbReference type="ARBA" id="ARBA00023139"/>
    </source>
</evidence>
<comment type="similarity">
    <text evidence="2">Belongs to the LppX/LprAFG lipoprotein family.</text>
</comment>
<dbReference type="CDD" id="cd16334">
    <property type="entry name" value="LppX-like"/>
    <property type="match status" value="1"/>
</dbReference>
<evidence type="ECO:0000256" key="6">
    <source>
        <dbReference type="ARBA" id="ARBA00023288"/>
    </source>
</evidence>
<dbReference type="RefSeq" id="WP_215923186.1">
    <property type="nucleotide sequence ID" value="NZ_JAHKNI010000018.1"/>
</dbReference>